<dbReference type="InterPro" id="IPR029056">
    <property type="entry name" value="Ribokinase-like"/>
</dbReference>
<evidence type="ECO:0000256" key="1">
    <source>
        <dbReference type="ARBA" id="ARBA00010688"/>
    </source>
</evidence>
<dbReference type="SUPFAM" id="SSF53613">
    <property type="entry name" value="Ribokinase-like"/>
    <property type="match status" value="1"/>
</dbReference>
<accession>A0A4D6HAC9</accession>
<sequence>MNDSRVLVAGEALIDLFPTSEGPIAEAETLKREAGGAPANVAVALSRLGHPPFLWTRLGDDPFGEHLASVLTAEDVREDFLERDDDRKTAHTLVGEDETGDQSFTFFADETATFAMEPDTVDDETLAEVEWVHAGGVSLFTEPARTATLDLLERANEHGCTVSFDPNTRPDLWPDETVLVETLERALGIADVVKTDQEDLSVLVEAADEDAVAEAVLDMGPHTVLLTRGGEGAMARATADAPWGPAEAEFKGYDVDVVETTGAGDAFVAGTITALGLQQVGLAEALRYASAVGGLATTATGAMAGLPTAADVEALVAGDHGE</sequence>
<dbReference type="InterPro" id="IPR050306">
    <property type="entry name" value="PfkB_Carbo_kinase"/>
</dbReference>
<evidence type="ECO:0000256" key="2">
    <source>
        <dbReference type="ARBA" id="ARBA00022679"/>
    </source>
</evidence>
<keyword evidence="2" id="KW-0808">Transferase</keyword>
<reference evidence="7 8" key="1">
    <citation type="journal article" date="2019" name="Nat. Commun.">
        <title>A new type of DNA phosphorothioation-based antiviral system in archaea.</title>
        <authorList>
            <person name="Xiong L."/>
            <person name="Liu S."/>
            <person name="Chen S."/>
            <person name="Xiao Y."/>
            <person name="Zhu B."/>
            <person name="Gao Y."/>
            <person name="Zhang Y."/>
            <person name="Chen B."/>
            <person name="Luo J."/>
            <person name="Deng Z."/>
            <person name="Chen X."/>
            <person name="Wang L."/>
            <person name="Chen S."/>
        </authorList>
    </citation>
    <scope>NUCLEOTIDE SEQUENCE [LARGE SCALE GENOMIC DNA]</scope>
    <source>
        <strain evidence="7 8">CBA1105</strain>
    </source>
</reference>
<dbReference type="Pfam" id="PF00294">
    <property type="entry name" value="PfkB"/>
    <property type="match status" value="1"/>
</dbReference>
<name>A0A4D6HAC9_9EURY</name>
<dbReference type="RefSeq" id="WP_049995555.1">
    <property type="nucleotide sequence ID" value="NZ_CP031310.1"/>
</dbReference>
<comment type="similarity">
    <text evidence="1">Belongs to the carbohydrate kinase PfkB family.</text>
</comment>
<dbReference type="KEGG" id="hsn:DV733_06355"/>
<dbReference type="PROSITE" id="PS00583">
    <property type="entry name" value="PFKB_KINASES_1"/>
    <property type="match status" value="1"/>
</dbReference>
<evidence type="ECO:0000256" key="4">
    <source>
        <dbReference type="ARBA" id="ARBA00022777"/>
    </source>
</evidence>
<dbReference type="OrthoDB" id="124714at2157"/>
<dbReference type="CDD" id="cd01167">
    <property type="entry name" value="bac_FRK"/>
    <property type="match status" value="1"/>
</dbReference>
<dbReference type="InterPro" id="IPR002173">
    <property type="entry name" value="Carboh/pur_kinase_PfkB_CS"/>
</dbReference>
<dbReference type="AlphaFoldDB" id="A0A4D6HAC9"/>
<dbReference type="PANTHER" id="PTHR43085">
    <property type="entry name" value="HEXOKINASE FAMILY MEMBER"/>
    <property type="match status" value="1"/>
</dbReference>
<keyword evidence="8" id="KW-1185">Reference proteome</keyword>
<evidence type="ECO:0000313" key="7">
    <source>
        <dbReference type="EMBL" id="QCC50889.1"/>
    </source>
</evidence>
<proteinExistence type="inferred from homology"/>
<dbReference type="GeneID" id="39847469"/>
<dbReference type="GO" id="GO:0005524">
    <property type="term" value="F:ATP binding"/>
    <property type="evidence" value="ECO:0007669"/>
    <property type="project" value="UniProtKB-KW"/>
</dbReference>
<feature type="domain" description="Carbohydrate kinase PfkB" evidence="6">
    <location>
        <begin position="5"/>
        <end position="308"/>
    </location>
</feature>
<dbReference type="InterPro" id="IPR011611">
    <property type="entry name" value="PfkB_dom"/>
</dbReference>
<protein>
    <submittedName>
        <fullName evidence="7">Carbohydrate kinase</fullName>
    </submittedName>
</protein>
<dbReference type="PANTHER" id="PTHR43085:SF1">
    <property type="entry name" value="PSEUDOURIDINE KINASE-RELATED"/>
    <property type="match status" value="1"/>
</dbReference>
<organism evidence="7 8">
    <name type="scientific">Halapricum salinum</name>
    <dbReference type="NCBI Taxonomy" id="1457250"/>
    <lineage>
        <taxon>Archaea</taxon>
        <taxon>Methanobacteriati</taxon>
        <taxon>Methanobacteriota</taxon>
        <taxon>Stenosarchaea group</taxon>
        <taxon>Halobacteria</taxon>
        <taxon>Halobacteriales</taxon>
        <taxon>Haloarculaceae</taxon>
        <taxon>Halapricum</taxon>
    </lineage>
</organism>
<keyword evidence="3" id="KW-0547">Nucleotide-binding</keyword>
<keyword evidence="5" id="KW-0067">ATP-binding</keyword>
<dbReference type="STRING" id="1457250.GCA_000755225_00216"/>
<dbReference type="Gene3D" id="3.40.1190.20">
    <property type="match status" value="1"/>
</dbReference>
<dbReference type="Proteomes" id="UP000296706">
    <property type="component" value="Chromosome"/>
</dbReference>
<keyword evidence="4 7" id="KW-0418">Kinase</keyword>
<evidence type="ECO:0000259" key="6">
    <source>
        <dbReference type="Pfam" id="PF00294"/>
    </source>
</evidence>
<dbReference type="EMBL" id="CP031310">
    <property type="protein sequence ID" value="QCC50889.1"/>
    <property type="molecule type" value="Genomic_DNA"/>
</dbReference>
<evidence type="ECO:0000256" key="3">
    <source>
        <dbReference type="ARBA" id="ARBA00022741"/>
    </source>
</evidence>
<evidence type="ECO:0000256" key="5">
    <source>
        <dbReference type="ARBA" id="ARBA00022840"/>
    </source>
</evidence>
<gene>
    <name evidence="7" type="ORF">DV733_06355</name>
</gene>
<evidence type="ECO:0000313" key="8">
    <source>
        <dbReference type="Proteomes" id="UP000296706"/>
    </source>
</evidence>
<dbReference type="GO" id="GO:0016301">
    <property type="term" value="F:kinase activity"/>
    <property type="evidence" value="ECO:0007669"/>
    <property type="project" value="UniProtKB-KW"/>
</dbReference>